<evidence type="ECO:0000313" key="2">
    <source>
        <dbReference type="EMBL" id="TWU46768.1"/>
    </source>
</evidence>
<feature type="signal peptide" evidence="1">
    <location>
        <begin position="1"/>
        <end position="27"/>
    </location>
</feature>
<organism evidence="2 3">
    <name type="scientific">Rubripirellula reticaptiva</name>
    <dbReference type="NCBI Taxonomy" id="2528013"/>
    <lineage>
        <taxon>Bacteria</taxon>
        <taxon>Pseudomonadati</taxon>
        <taxon>Planctomycetota</taxon>
        <taxon>Planctomycetia</taxon>
        <taxon>Pirellulales</taxon>
        <taxon>Pirellulaceae</taxon>
        <taxon>Rubripirellula</taxon>
    </lineage>
</organism>
<name>A0A5C6ECX8_9BACT</name>
<sequence precursor="true">MNHRTIRTAVTLCLIVATMIQPMSALAFGGNCADQGCEQNLMCQGCGCCEVAESSVKCCCCGHSEKEFAPACEEPRESVELPFAAVSRAPETAIGHCTCGLTVPPMNRTNPRDQLVRELTLRLASLVFVVLEDAHPLPAAPRVIDTTPGSRADFSQRMLCVWRI</sequence>
<gene>
    <name evidence="2" type="ORF">Poly59_57410</name>
</gene>
<reference evidence="2 3" key="1">
    <citation type="submission" date="2019-02" db="EMBL/GenBank/DDBJ databases">
        <title>Deep-cultivation of Planctomycetes and their phenomic and genomic characterization uncovers novel biology.</title>
        <authorList>
            <person name="Wiegand S."/>
            <person name="Jogler M."/>
            <person name="Boedeker C."/>
            <person name="Pinto D."/>
            <person name="Vollmers J."/>
            <person name="Rivas-Marin E."/>
            <person name="Kohn T."/>
            <person name="Peeters S.H."/>
            <person name="Heuer A."/>
            <person name="Rast P."/>
            <person name="Oberbeckmann S."/>
            <person name="Bunk B."/>
            <person name="Jeske O."/>
            <person name="Meyerdierks A."/>
            <person name="Storesund J.E."/>
            <person name="Kallscheuer N."/>
            <person name="Luecker S."/>
            <person name="Lage O.M."/>
            <person name="Pohl T."/>
            <person name="Merkel B.J."/>
            <person name="Hornburger P."/>
            <person name="Mueller R.-W."/>
            <person name="Bruemmer F."/>
            <person name="Labrenz M."/>
            <person name="Spormann A.M."/>
            <person name="Op Den Camp H."/>
            <person name="Overmann J."/>
            <person name="Amann R."/>
            <person name="Jetten M.S.M."/>
            <person name="Mascher T."/>
            <person name="Medema M.H."/>
            <person name="Devos D.P."/>
            <person name="Kaster A.-K."/>
            <person name="Ovreas L."/>
            <person name="Rohde M."/>
            <person name="Galperin M.Y."/>
            <person name="Jogler C."/>
        </authorList>
    </citation>
    <scope>NUCLEOTIDE SEQUENCE [LARGE SCALE GENOMIC DNA]</scope>
    <source>
        <strain evidence="2 3">Poly59</strain>
    </source>
</reference>
<dbReference type="AlphaFoldDB" id="A0A5C6ECX8"/>
<evidence type="ECO:0000256" key="1">
    <source>
        <dbReference type="SAM" id="SignalP"/>
    </source>
</evidence>
<proteinExistence type="predicted"/>
<keyword evidence="3" id="KW-1185">Reference proteome</keyword>
<evidence type="ECO:0000313" key="3">
    <source>
        <dbReference type="Proteomes" id="UP000317977"/>
    </source>
</evidence>
<protein>
    <recommendedName>
        <fullName evidence="4">Secreted protein</fullName>
    </recommendedName>
</protein>
<accession>A0A5C6ECX8</accession>
<feature type="chain" id="PRO_5022737632" description="Secreted protein" evidence="1">
    <location>
        <begin position="28"/>
        <end position="164"/>
    </location>
</feature>
<evidence type="ECO:0008006" key="4">
    <source>
        <dbReference type="Google" id="ProtNLM"/>
    </source>
</evidence>
<dbReference type="EMBL" id="SJPX01000006">
    <property type="protein sequence ID" value="TWU46768.1"/>
    <property type="molecule type" value="Genomic_DNA"/>
</dbReference>
<dbReference type="Proteomes" id="UP000317977">
    <property type="component" value="Unassembled WGS sequence"/>
</dbReference>
<keyword evidence="1" id="KW-0732">Signal</keyword>
<comment type="caution">
    <text evidence="2">The sequence shown here is derived from an EMBL/GenBank/DDBJ whole genome shotgun (WGS) entry which is preliminary data.</text>
</comment>